<proteinExistence type="predicted"/>
<keyword evidence="4" id="KW-1185">Reference proteome</keyword>
<feature type="domain" description="DUF2326" evidence="2">
    <location>
        <begin position="446"/>
        <end position="573"/>
    </location>
</feature>
<evidence type="ECO:0000256" key="1">
    <source>
        <dbReference type="SAM" id="Coils"/>
    </source>
</evidence>
<feature type="coiled-coil region" evidence="1">
    <location>
        <begin position="395"/>
        <end position="422"/>
    </location>
</feature>
<name>A0A515ES64_9BURK</name>
<feature type="coiled-coil region" evidence="1">
    <location>
        <begin position="341"/>
        <end position="368"/>
    </location>
</feature>
<reference evidence="4" key="1">
    <citation type="submission" date="2019-02" db="EMBL/GenBank/DDBJ databases">
        <title>Complete genome sequence of Rhodoferax sp. Gr-4.</title>
        <authorList>
            <person name="Jin L."/>
        </authorList>
    </citation>
    <scope>NUCLEOTIDE SEQUENCE [LARGE SCALE GENOMIC DNA]</scope>
    <source>
        <strain evidence="4">Gr-4</strain>
    </source>
</reference>
<organism evidence="3 4">
    <name type="scientific">Rhodoferax aquaticus</name>
    <dbReference type="NCBI Taxonomy" id="2527691"/>
    <lineage>
        <taxon>Bacteria</taxon>
        <taxon>Pseudomonadati</taxon>
        <taxon>Pseudomonadota</taxon>
        <taxon>Betaproteobacteria</taxon>
        <taxon>Burkholderiales</taxon>
        <taxon>Comamonadaceae</taxon>
        <taxon>Rhodoferax</taxon>
    </lineage>
</organism>
<accession>A0A515ES64</accession>
<dbReference type="KEGG" id="rhg:EXZ61_15760"/>
<evidence type="ECO:0000259" key="2">
    <source>
        <dbReference type="Pfam" id="PF10088"/>
    </source>
</evidence>
<dbReference type="Proteomes" id="UP000317365">
    <property type="component" value="Chromosome"/>
</dbReference>
<dbReference type="InterPro" id="IPR018760">
    <property type="entry name" value="DUF2326"/>
</dbReference>
<dbReference type="EMBL" id="CP036282">
    <property type="protein sequence ID" value="QDL55511.1"/>
    <property type="molecule type" value="Genomic_DNA"/>
</dbReference>
<keyword evidence="1" id="KW-0175">Coiled coil</keyword>
<reference evidence="4" key="2">
    <citation type="journal article" date="2020" name="Int. J. Syst. Evol. Microbiol.">
        <title>Genomic insights into a novel species Rhodoferax aquaticus sp. nov., isolated from freshwater.</title>
        <authorList>
            <person name="Li T."/>
            <person name="Zhuo Y."/>
            <person name="Jin C.Z."/>
            <person name="Wu X."/>
            <person name="Ko S.R."/>
            <person name="Jin F.J."/>
            <person name="Ahn C.Y."/>
            <person name="Oh H.M."/>
            <person name="Lee H.G."/>
            <person name="Jin L."/>
        </authorList>
    </citation>
    <scope>NUCLEOTIDE SEQUENCE [LARGE SCALE GENOMIC DNA]</scope>
    <source>
        <strain evidence="4">Gr-4</strain>
    </source>
</reference>
<feature type="coiled-coil region" evidence="1">
    <location>
        <begin position="221"/>
        <end position="248"/>
    </location>
</feature>
<dbReference type="Gene3D" id="3.40.50.300">
    <property type="entry name" value="P-loop containing nucleotide triphosphate hydrolases"/>
    <property type="match status" value="1"/>
</dbReference>
<dbReference type="RefSeq" id="WP_142812667.1">
    <property type="nucleotide sequence ID" value="NZ_CP036282.1"/>
</dbReference>
<evidence type="ECO:0000313" key="3">
    <source>
        <dbReference type="EMBL" id="QDL55511.1"/>
    </source>
</evidence>
<dbReference type="AlphaFoldDB" id="A0A515ES64"/>
<sequence length="576" mass="66021">MFLKSLQISNTQGVIRDIKFHAGLNLIVDETPTDAGETTGNNVGKTTVLILIDFCLGASAKGIYTDPENKKTEYALVKNFLVDTQALVTLTLTENLDDVLAKEVVIERNFLSRNKLVRRIDGVQKTEDEFEETLTNLLFPNHYGKKPTFPQIISHNIRYKELSVTNTLRTLNQFTRDDEYETLHLFLLGCDFDQGNAKQNILGKIRVENLFKARLESTQTKSAYEASLALLLTDIEKLNAKKSALRINPDFESDLNRLDEIKYKINFTSTAISRLKLRQSLVIEAMDDIKSNRTQIDVGQLKSLYDDVTGRLSGIQKSFEELVAFHNRMIEEKARYVSKELPALKAQIEEHEATLRKFLAEEQSLAEKVSKSDSFEELEAIIIVLNEKHRRKGEYEKVIQQIADTDAQLRNLNADLTRIDDDLFSFDFEAKIQVQLNKLNRFFSEISEELYGEQYALKYDIVTNKMGQRLYKFSSFNTNFSSGKKQGEITCFDIAYTLFADEEGIPCYHFLLNDKKELMHDNQLSKIAGLVNRESAHVQFVASILKDKLPADLNRDEYFVVKLSQTDKLFRIEADT</sequence>
<evidence type="ECO:0000313" key="4">
    <source>
        <dbReference type="Proteomes" id="UP000317365"/>
    </source>
</evidence>
<dbReference type="InterPro" id="IPR027417">
    <property type="entry name" value="P-loop_NTPase"/>
</dbReference>
<dbReference type="Pfam" id="PF10088">
    <property type="entry name" value="DUF2326"/>
    <property type="match status" value="1"/>
</dbReference>
<gene>
    <name evidence="3" type="ORF">EXZ61_15760</name>
</gene>
<protein>
    <submittedName>
        <fullName evidence="3">DUF2326 domain-containing protein</fullName>
    </submittedName>
</protein>